<dbReference type="EMBL" id="BAABLD010000008">
    <property type="protein sequence ID" value="GAA5165387.1"/>
    <property type="molecule type" value="Genomic_DNA"/>
</dbReference>
<dbReference type="Gene3D" id="6.10.340.10">
    <property type="match status" value="1"/>
</dbReference>
<proteinExistence type="predicted"/>
<evidence type="ECO:0000259" key="4">
    <source>
        <dbReference type="PROSITE" id="PS50887"/>
    </source>
</evidence>
<accession>A0ABP9QPW4</accession>
<dbReference type="Pfam" id="PF00563">
    <property type="entry name" value="EAL"/>
    <property type="match status" value="1"/>
</dbReference>
<dbReference type="SUPFAM" id="SSF55073">
    <property type="entry name" value="Nucleotide cyclase"/>
    <property type="match status" value="1"/>
</dbReference>
<dbReference type="PANTHER" id="PTHR44757">
    <property type="entry name" value="DIGUANYLATE CYCLASE DGCP"/>
    <property type="match status" value="1"/>
</dbReference>
<dbReference type="Gene3D" id="3.30.70.270">
    <property type="match status" value="1"/>
</dbReference>
<dbReference type="PROSITE" id="PS50885">
    <property type="entry name" value="HAMP"/>
    <property type="match status" value="1"/>
</dbReference>
<dbReference type="InterPro" id="IPR029787">
    <property type="entry name" value="Nucleotide_cyclase"/>
</dbReference>
<feature type="transmembrane region" description="Helical" evidence="1">
    <location>
        <begin position="280"/>
        <end position="302"/>
    </location>
</feature>
<evidence type="ECO:0000313" key="6">
    <source>
        <dbReference type="Proteomes" id="UP001500547"/>
    </source>
</evidence>
<dbReference type="Pfam" id="PF00990">
    <property type="entry name" value="GGDEF"/>
    <property type="match status" value="1"/>
</dbReference>
<keyword evidence="1" id="KW-1133">Transmembrane helix</keyword>
<dbReference type="Proteomes" id="UP001500547">
    <property type="component" value="Unassembled WGS sequence"/>
</dbReference>
<comment type="caution">
    <text evidence="5">The sequence shown here is derived from an EMBL/GenBank/DDBJ whole genome shotgun (WGS) entry which is preliminary data.</text>
</comment>
<dbReference type="PANTHER" id="PTHR44757:SF2">
    <property type="entry name" value="BIOFILM ARCHITECTURE MAINTENANCE PROTEIN MBAA"/>
    <property type="match status" value="1"/>
</dbReference>
<dbReference type="InterPro" id="IPR001633">
    <property type="entry name" value="EAL_dom"/>
</dbReference>
<keyword evidence="6" id="KW-1185">Reference proteome</keyword>
<dbReference type="InterPro" id="IPR043128">
    <property type="entry name" value="Rev_trsase/Diguanyl_cyclase"/>
</dbReference>
<dbReference type="CDD" id="cd12914">
    <property type="entry name" value="PDC1_DGC_like"/>
    <property type="match status" value="1"/>
</dbReference>
<dbReference type="InterPro" id="IPR052155">
    <property type="entry name" value="Biofilm_reg_signaling"/>
</dbReference>
<reference evidence="6" key="1">
    <citation type="journal article" date="2019" name="Int. J. Syst. Evol. Microbiol.">
        <title>The Global Catalogue of Microorganisms (GCM) 10K type strain sequencing project: providing services to taxonomists for standard genome sequencing and annotation.</title>
        <authorList>
            <consortium name="The Broad Institute Genomics Platform"/>
            <consortium name="The Broad Institute Genome Sequencing Center for Infectious Disease"/>
            <person name="Wu L."/>
            <person name="Ma J."/>
        </authorList>
    </citation>
    <scope>NUCLEOTIDE SEQUENCE [LARGE SCALE GENOMIC DNA]</scope>
    <source>
        <strain evidence="6">JCM 18715</strain>
    </source>
</reference>
<keyword evidence="1" id="KW-0812">Transmembrane</keyword>
<dbReference type="SMART" id="SM00052">
    <property type="entry name" value="EAL"/>
    <property type="match status" value="1"/>
</dbReference>
<feature type="domain" description="EAL" evidence="2">
    <location>
        <begin position="538"/>
        <end position="792"/>
    </location>
</feature>
<dbReference type="CDD" id="cd01948">
    <property type="entry name" value="EAL"/>
    <property type="match status" value="1"/>
</dbReference>
<organism evidence="5 6">
    <name type="scientific">Viridibacterium curvum</name>
    <dbReference type="NCBI Taxonomy" id="1101404"/>
    <lineage>
        <taxon>Bacteria</taxon>
        <taxon>Pseudomonadati</taxon>
        <taxon>Pseudomonadota</taxon>
        <taxon>Betaproteobacteria</taxon>
        <taxon>Rhodocyclales</taxon>
        <taxon>Rhodocyclaceae</taxon>
        <taxon>Viridibacterium</taxon>
    </lineage>
</organism>
<evidence type="ECO:0008006" key="7">
    <source>
        <dbReference type="Google" id="ProtNLM"/>
    </source>
</evidence>
<dbReference type="CDD" id="cd01949">
    <property type="entry name" value="GGDEF"/>
    <property type="match status" value="1"/>
</dbReference>
<dbReference type="PROSITE" id="PS50883">
    <property type="entry name" value="EAL"/>
    <property type="match status" value="1"/>
</dbReference>
<sequence>MSLRARILWLVLAASFLPLLTVVWLLLEQRAAALDQAHAQLVARADSIAKDLDDKVAGTAQLLFGLGRVPILSSNDKAACSEFLATVLQEHPQYTGLLTIRPDGMLHCDSLRSGRKLDLNDREYFKRAVIARRHVVEPVFGRLTGKGVLQIAYPVRDDGGDLKFVLLASLNLEAYGQSVTPSLPYPNMGLQIWDGKGNLILREPGGFNGPDARPQSTPDQDKLLLSGKAGTVNTVGMGQDARIWATATLPRTRDTGLRLGLSLPEVELYAQVDNHFRRTLLGMLAISAALFLAAAALAEFAVRRQTARLMTAISHLDQGSFDTEIGPDYPRGELGKVMSALDRLARSLQTQHAELSRTHAALERQANYDSLTGLANRNLMHDRLDQALIYAHRAHRMAAVLMLDLDRFKTINDSLGHSKGDMLLKETARRLAECVRPGDTVARMGGDEFVIVLSDMASVDDVQPITRKILHAMSQPVTVEGHIINSSVSIGVSVYPLDSEAGETLLRNADMAMYQAKDMGGNTVELFTSSMTHSARARLQTEAGLRNALAHSEFLLHYQPIVELKSGRVTSVEALLRWQPSQGNLVPPAQFIPVAEETGLIVPIGEWVLQEACRQARRWQDQGYDTLQIAVNLSIRQFADPSLVATVRDALQSSGCNPASLQLEITESMVMQDAQGALNTMHQLTELGVQFSIDDFGTGYSSLSYLKRLPVHKLKIDRSFIGEIETDENDRAIVDAIQTLARKLTLRTVAEGVETDAQLDILRELGCDAYQGYLFSRPVAATDIARLLSNMPA</sequence>
<dbReference type="Gene3D" id="3.20.20.450">
    <property type="entry name" value="EAL domain"/>
    <property type="match status" value="1"/>
</dbReference>
<dbReference type="PROSITE" id="PS50887">
    <property type="entry name" value="GGDEF"/>
    <property type="match status" value="1"/>
</dbReference>
<dbReference type="NCBIfam" id="TIGR00254">
    <property type="entry name" value="GGDEF"/>
    <property type="match status" value="1"/>
</dbReference>
<evidence type="ECO:0000256" key="1">
    <source>
        <dbReference type="SAM" id="Phobius"/>
    </source>
</evidence>
<dbReference type="InterPro" id="IPR003660">
    <property type="entry name" value="HAMP_dom"/>
</dbReference>
<dbReference type="CDD" id="cd18774">
    <property type="entry name" value="PDC2_HK_sensor"/>
    <property type="match status" value="1"/>
</dbReference>
<feature type="domain" description="GGDEF" evidence="4">
    <location>
        <begin position="396"/>
        <end position="529"/>
    </location>
</feature>
<protein>
    <recommendedName>
        <fullName evidence="7">EAL domain-containing protein</fullName>
    </recommendedName>
</protein>
<dbReference type="InterPro" id="IPR000160">
    <property type="entry name" value="GGDEF_dom"/>
</dbReference>
<feature type="domain" description="HAMP" evidence="3">
    <location>
        <begin position="300"/>
        <end position="353"/>
    </location>
</feature>
<dbReference type="SMART" id="SM00267">
    <property type="entry name" value="GGDEF"/>
    <property type="match status" value="1"/>
</dbReference>
<keyword evidence="1" id="KW-0472">Membrane</keyword>
<dbReference type="Gene3D" id="3.30.450.20">
    <property type="entry name" value="PAS domain"/>
    <property type="match status" value="1"/>
</dbReference>
<evidence type="ECO:0000313" key="5">
    <source>
        <dbReference type="EMBL" id="GAA5165387.1"/>
    </source>
</evidence>
<evidence type="ECO:0000259" key="2">
    <source>
        <dbReference type="PROSITE" id="PS50883"/>
    </source>
</evidence>
<name>A0ABP9QPW4_9RHOO</name>
<gene>
    <name evidence="5" type="ORF">GCM10025770_20830</name>
</gene>
<dbReference type="InterPro" id="IPR035919">
    <property type="entry name" value="EAL_sf"/>
</dbReference>
<evidence type="ECO:0000259" key="3">
    <source>
        <dbReference type="PROSITE" id="PS50885"/>
    </source>
</evidence>
<dbReference type="SUPFAM" id="SSF141868">
    <property type="entry name" value="EAL domain-like"/>
    <property type="match status" value="1"/>
</dbReference>